<keyword evidence="3" id="KW-1185">Reference proteome</keyword>
<organism evidence="2 3">
    <name type="scientific">Lentihominibacter faecis</name>
    <dbReference type="NCBI Taxonomy" id="2764712"/>
    <lineage>
        <taxon>Bacteria</taxon>
        <taxon>Bacillati</taxon>
        <taxon>Bacillota</taxon>
        <taxon>Clostridia</taxon>
        <taxon>Peptostreptococcales</taxon>
        <taxon>Anaerovoracaceae</taxon>
        <taxon>Lentihominibacter</taxon>
    </lineage>
</organism>
<protein>
    <submittedName>
        <fullName evidence="2">Uncharacterized protein</fullName>
    </submittedName>
</protein>
<dbReference type="EMBL" id="JACRWC010000099">
    <property type="protein sequence ID" value="MBC5999887.1"/>
    <property type="molecule type" value="Genomic_DNA"/>
</dbReference>
<accession>A0A923SM77</accession>
<dbReference type="AlphaFoldDB" id="A0A923SM77"/>
<feature type="region of interest" description="Disordered" evidence="1">
    <location>
        <begin position="87"/>
        <end position="110"/>
    </location>
</feature>
<dbReference type="Proteomes" id="UP000644115">
    <property type="component" value="Unassembled WGS sequence"/>
</dbReference>
<comment type="caution">
    <text evidence="2">The sequence shown here is derived from an EMBL/GenBank/DDBJ whole genome shotgun (WGS) entry which is preliminary data.</text>
</comment>
<feature type="non-terminal residue" evidence="2">
    <location>
        <position position="110"/>
    </location>
</feature>
<evidence type="ECO:0000313" key="2">
    <source>
        <dbReference type="EMBL" id="MBC5999887.1"/>
    </source>
</evidence>
<proteinExistence type="predicted"/>
<name>A0A923SM77_9FIRM</name>
<evidence type="ECO:0000313" key="3">
    <source>
        <dbReference type="Proteomes" id="UP000644115"/>
    </source>
</evidence>
<reference evidence="2" key="1">
    <citation type="submission" date="2020-08" db="EMBL/GenBank/DDBJ databases">
        <authorList>
            <person name="Liu C."/>
            <person name="Sun Q."/>
        </authorList>
    </citation>
    <scope>NUCLEOTIDE SEQUENCE</scope>
    <source>
        <strain evidence="2">BX16</strain>
    </source>
</reference>
<evidence type="ECO:0000256" key="1">
    <source>
        <dbReference type="SAM" id="MobiDB-lite"/>
    </source>
</evidence>
<dbReference type="RefSeq" id="WP_249287258.1">
    <property type="nucleotide sequence ID" value="NZ_JACRWC010000099.1"/>
</dbReference>
<sequence>MDRIGLEKKARKRILITGVIGIVLILTDFAVSAANRGIDLVQTERGIYMVRPEKGAEVGHGAFQVTIKGKNNTFEKKVSIALDPYGAKKETKKTTHSEETGEEERIGQEL</sequence>
<gene>
    <name evidence="2" type="ORF">H8876_07740</name>
</gene>